<protein>
    <submittedName>
        <fullName evidence="1">Uncharacterized protein</fullName>
    </submittedName>
</protein>
<proteinExistence type="predicted"/>
<sequence>MGGKMNWNGSAGGAMGGNGVLMIGEDYVGHFYTDASEGIDADQVLSDIAHRYNVYEDLLDALKELVEHFDDDVMGHKRKDQAEIVIAQAEGRFKA</sequence>
<keyword evidence="2" id="KW-1185">Reference proteome</keyword>
<gene>
    <name evidence="1" type="ORF">N8A98_06655</name>
</gene>
<dbReference type="RefSeq" id="WP_262170126.1">
    <property type="nucleotide sequence ID" value="NZ_CP104965.1"/>
</dbReference>
<name>A0ABY6CF43_9HYPH</name>
<reference evidence="1 2" key="1">
    <citation type="submission" date="2022-09" db="EMBL/GenBank/DDBJ databases">
        <title>Interaction between co-microsymbionts with complementary sets of symbiotic genes in legume-rhizobium systems.</title>
        <authorList>
            <person name="Safronova V."/>
            <person name="Sazanova A."/>
            <person name="Afonin A."/>
            <person name="Chirak E."/>
        </authorList>
    </citation>
    <scope>NUCLEOTIDE SEQUENCE [LARGE SCALE GENOMIC DNA]</scope>
    <source>
        <strain evidence="1 2">A18/4-1</strain>
    </source>
</reference>
<organism evidence="1 2">
    <name type="scientific">Devosia neptuniae</name>
    <dbReference type="NCBI Taxonomy" id="191302"/>
    <lineage>
        <taxon>Bacteria</taxon>
        <taxon>Pseudomonadati</taxon>
        <taxon>Pseudomonadota</taxon>
        <taxon>Alphaproteobacteria</taxon>
        <taxon>Hyphomicrobiales</taxon>
        <taxon>Devosiaceae</taxon>
        <taxon>Devosia</taxon>
    </lineage>
</organism>
<evidence type="ECO:0000313" key="1">
    <source>
        <dbReference type="EMBL" id="UXN70861.1"/>
    </source>
</evidence>
<evidence type="ECO:0000313" key="2">
    <source>
        <dbReference type="Proteomes" id="UP001061862"/>
    </source>
</evidence>
<accession>A0ABY6CF43</accession>
<dbReference type="Proteomes" id="UP001061862">
    <property type="component" value="Chromosome"/>
</dbReference>
<dbReference type="EMBL" id="CP104965">
    <property type="protein sequence ID" value="UXN70861.1"/>
    <property type="molecule type" value="Genomic_DNA"/>
</dbReference>